<dbReference type="AlphaFoldDB" id="A0AAE2YS60"/>
<dbReference type="EMBL" id="JAAXYO010000192">
    <property type="protein sequence ID" value="MBU2789250.1"/>
    <property type="molecule type" value="Genomic_DNA"/>
</dbReference>
<dbReference type="PANTHER" id="PTHR35369:SF2">
    <property type="entry name" value="BLR3025 PROTEIN"/>
    <property type="match status" value="1"/>
</dbReference>
<keyword evidence="4" id="KW-1185">Reference proteome</keyword>
<evidence type="ECO:0000256" key="1">
    <source>
        <dbReference type="ARBA" id="ARBA00022763"/>
    </source>
</evidence>
<accession>A0AAE2YS60</accession>
<name>A0AAE2YS60_9PROT</name>
<dbReference type="InterPro" id="IPR043502">
    <property type="entry name" value="DNA/RNA_pol_sf"/>
</dbReference>
<protein>
    <submittedName>
        <fullName evidence="3">DNA polymerase Y family protein</fullName>
    </submittedName>
</protein>
<dbReference type="SUPFAM" id="SSF56672">
    <property type="entry name" value="DNA/RNA polymerases"/>
    <property type="match status" value="1"/>
</dbReference>
<reference evidence="3" key="1">
    <citation type="journal article" date="2021" name="ISME J.">
        <title>Genomic evolution of the class Acidithiobacillia: deep-branching Proteobacteria living in extreme acidic conditions.</title>
        <authorList>
            <person name="Moya-Beltran A."/>
            <person name="Beard S."/>
            <person name="Rojas-Villalobos C."/>
            <person name="Issotta F."/>
            <person name="Gallardo Y."/>
            <person name="Ulloa R."/>
            <person name="Giaveno A."/>
            <person name="Degli Esposti M."/>
            <person name="Johnson D.B."/>
            <person name="Quatrini R."/>
        </authorList>
    </citation>
    <scope>NUCLEOTIDE SEQUENCE</scope>
    <source>
        <strain evidence="3">VAN18-1</strain>
    </source>
</reference>
<keyword evidence="1" id="KW-0227">DNA damage</keyword>
<dbReference type="PANTHER" id="PTHR35369">
    <property type="entry name" value="BLR3025 PROTEIN-RELATED"/>
    <property type="match status" value="1"/>
</dbReference>
<gene>
    <name evidence="3" type="ORF">HFQ13_13745</name>
</gene>
<dbReference type="RefSeq" id="WP_215873264.1">
    <property type="nucleotide sequence ID" value="NZ_JAAXYO010000192.1"/>
</dbReference>
<proteinExistence type="predicted"/>
<feature type="domain" description="UmuC" evidence="2">
    <location>
        <begin position="32"/>
        <end position="146"/>
    </location>
</feature>
<dbReference type="InterPro" id="IPR001126">
    <property type="entry name" value="UmuC"/>
</dbReference>
<dbReference type="Pfam" id="PF00817">
    <property type="entry name" value="IMS"/>
    <property type="match status" value="1"/>
</dbReference>
<evidence type="ECO:0000313" key="4">
    <source>
        <dbReference type="Proteomes" id="UP001197378"/>
    </source>
</evidence>
<evidence type="ECO:0000259" key="2">
    <source>
        <dbReference type="Pfam" id="PF00817"/>
    </source>
</evidence>
<dbReference type="InterPro" id="IPR050356">
    <property type="entry name" value="SulA_CellDiv_inhibitor"/>
</dbReference>
<dbReference type="Proteomes" id="UP001197378">
    <property type="component" value="Unassembled WGS sequence"/>
</dbReference>
<dbReference type="CDD" id="cd03468">
    <property type="entry name" value="PolY_like"/>
    <property type="match status" value="1"/>
</dbReference>
<sequence length="469" mass="54962">MAEQWLAVIFPALAAELWNLDGTLPGVWIADTRQRVWQMDAGAAKQGIQIGMSAAQARALAPQLQVMQRDAEREFNLLDRCAQLLYAWGPQVVALQEWPHALAVELQGNSRWRARPQALLQAIREFAGERLRIRLGLAPTSLAAALFAWQGKDGELCHGPADRSFTECWQEIPLKLLPANDTLHARWESLGLYSCGDWLRLDRRERALRFGPEWERFLDRLRGIRADPRSPWPLQEEFVVAFPLLQEVSDWQGLRFPLRRAFQELRLRLRHRASTRWELLLQGRDAQYRQLLHSRDPLTSAELFLQLWQERLQRHPWGFAARHLQLRAMDTENWAGEQGAFWEQNLLREQGQLLDRWRARLGVDSIYRVQPRADHRPEYAWHSVVPEESETNTALPDLRPRPLWLLPEPIPVSVLHEPETSELERIEGGWWDGHDVSRDYFRWRRSDGAECWVFRDRRSARYFLHGYFA</sequence>
<evidence type="ECO:0000313" key="3">
    <source>
        <dbReference type="EMBL" id="MBU2789250.1"/>
    </source>
</evidence>
<organism evidence="3 4">
    <name type="scientific">Igneacidithiobacillus copahuensis</name>
    <dbReference type="NCBI Taxonomy" id="2724909"/>
    <lineage>
        <taxon>Bacteria</taxon>
        <taxon>Pseudomonadati</taxon>
        <taxon>Pseudomonadota</taxon>
        <taxon>Acidithiobacillia</taxon>
        <taxon>Acidithiobacillales</taxon>
        <taxon>Acidithiobacillaceae</taxon>
        <taxon>Igneacidithiobacillus</taxon>
    </lineage>
</organism>
<comment type="caution">
    <text evidence="3">The sequence shown here is derived from an EMBL/GenBank/DDBJ whole genome shotgun (WGS) entry which is preliminary data.</text>
</comment>
<dbReference type="GO" id="GO:0006281">
    <property type="term" value="P:DNA repair"/>
    <property type="evidence" value="ECO:0007669"/>
    <property type="project" value="InterPro"/>
</dbReference>